<accession>A0A364NKL1</accession>
<keyword evidence="3" id="KW-1185">Reference proteome</keyword>
<name>A0A364NKL1_9GAMM</name>
<dbReference type="Proteomes" id="UP000250744">
    <property type="component" value="Unassembled WGS sequence"/>
</dbReference>
<keyword evidence="1" id="KW-1133">Transmembrane helix</keyword>
<dbReference type="InterPro" id="IPR012902">
    <property type="entry name" value="N_methyl_site"/>
</dbReference>
<evidence type="ECO:0000313" key="2">
    <source>
        <dbReference type="EMBL" id="RAU17407.1"/>
    </source>
</evidence>
<sequence length="175" mass="20319">MKQQGFTLTELLLSLVLGSFLMLMVSLLLVSSTKTWRYQQMIDRDQEALRFVVERLRSSVRQAQRVELTSNEYELFLTLQSREGAKNCLGQLQPENQIYHEHYVVEQDQLRCNSQALIQGITSLNFAYLHSEALEEPLSIESEPNCCYPIVTVLFDLDLIWSEGHRFTATLREFP</sequence>
<gene>
    <name evidence="2" type="ORF">DN062_13385</name>
</gene>
<dbReference type="AlphaFoldDB" id="A0A364NKL1"/>
<evidence type="ECO:0008006" key="4">
    <source>
        <dbReference type="Google" id="ProtNLM"/>
    </source>
</evidence>
<keyword evidence="1" id="KW-0812">Transmembrane</keyword>
<evidence type="ECO:0000256" key="1">
    <source>
        <dbReference type="SAM" id="Phobius"/>
    </source>
</evidence>
<feature type="transmembrane region" description="Helical" evidence="1">
    <location>
        <begin position="12"/>
        <end position="31"/>
    </location>
</feature>
<evidence type="ECO:0000313" key="3">
    <source>
        <dbReference type="Proteomes" id="UP000250744"/>
    </source>
</evidence>
<dbReference type="EMBL" id="QKRX01000010">
    <property type="protein sequence ID" value="RAU17407.1"/>
    <property type="molecule type" value="Genomic_DNA"/>
</dbReference>
<proteinExistence type="predicted"/>
<reference evidence="2 3" key="1">
    <citation type="submission" date="2018-06" db="EMBL/GenBank/DDBJ databases">
        <title>Nitrincola tibetense sp. nov., isolated from Lake XuguoCo on Tibetan Plateau.</title>
        <authorList>
            <person name="Xing P."/>
        </authorList>
    </citation>
    <scope>NUCLEOTIDE SEQUENCE [LARGE SCALE GENOMIC DNA]</scope>
    <source>
        <strain evidence="3">xg18</strain>
    </source>
</reference>
<keyword evidence="1" id="KW-0472">Membrane</keyword>
<comment type="caution">
    <text evidence="2">The sequence shown here is derived from an EMBL/GenBank/DDBJ whole genome shotgun (WGS) entry which is preliminary data.</text>
</comment>
<organism evidence="2 3">
    <name type="scientific">Nitrincola tibetensis</name>
    <dbReference type="NCBI Taxonomy" id="2219697"/>
    <lineage>
        <taxon>Bacteria</taxon>
        <taxon>Pseudomonadati</taxon>
        <taxon>Pseudomonadota</taxon>
        <taxon>Gammaproteobacteria</taxon>
        <taxon>Oceanospirillales</taxon>
        <taxon>Oceanospirillaceae</taxon>
        <taxon>Nitrincola</taxon>
    </lineage>
</organism>
<dbReference type="Pfam" id="PF07963">
    <property type="entry name" value="N_methyl"/>
    <property type="match status" value="1"/>
</dbReference>
<dbReference type="NCBIfam" id="TIGR02532">
    <property type="entry name" value="IV_pilin_GFxxxE"/>
    <property type="match status" value="1"/>
</dbReference>
<dbReference type="RefSeq" id="WP_112159808.1">
    <property type="nucleotide sequence ID" value="NZ_QKRX01000010.1"/>
</dbReference>
<dbReference type="OrthoDB" id="6120687at2"/>
<protein>
    <recommendedName>
        <fullName evidence="4">Prepilin-type N-terminal cleavage/methylation domain-containing protein</fullName>
    </recommendedName>
</protein>